<dbReference type="SUPFAM" id="SSF63380">
    <property type="entry name" value="Riboflavin synthase domain-like"/>
    <property type="match status" value="1"/>
</dbReference>
<dbReference type="Pfam" id="PF00175">
    <property type="entry name" value="NAD_binding_1"/>
    <property type="match status" value="1"/>
</dbReference>
<evidence type="ECO:0000256" key="1">
    <source>
        <dbReference type="PIRSR" id="PIRSR006816-2"/>
    </source>
</evidence>
<evidence type="ECO:0000313" key="5">
    <source>
        <dbReference type="EMBL" id="GFP30844.1"/>
    </source>
</evidence>
<dbReference type="InterPro" id="IPR039261">
    <property type="entry name" value="FNR_nucleotide-bd"/>
</dbReference>
<dbReference type="GO" id="GO:0046872">
    <property type="term" value="F:metal ion binding"/>
    <property type="evidence" value="ECO:0007669"/>
    <property type="project" value="UniProtKB-KW"/>
</dbReference>
<evidence type="ECO:0000313" key="4">
    <source>
        <dbReference type="EMBL" id="GFP23277.1"/>
    </source>
</evidence>
<comment type="cofactor">
    <cofactor evidence="1">
        <name>[2Fe-2S] cluster</name>
        <dbReference type="ChEBI" id="CHEBI:190135"/>
    </cofactor>
    <text evidence="1">Binds 1 [2Fe-2S] cluster per subunit.</text>
</comment>
<dbReference type="PANTHER" id="PTHR43513">
    <property type="entry name" value="DIHYDROOROTATE DEHYDROGENASE B (NAD(+)), ELECTRON TRANSFER SUBUNIT"/>
    <property type="match status" value="1"/>
</dbReference>
<dbReference type="AlphaFoldDB" id="A0A6V8NT53"/>
<evidence type="ECO:0000313" key="9">
    <source>
        <dbReference type="Proteomes" id="UP000585609"/>
    </source>
</evidence>
<evidence type="ECO:0000313" key="3">
    <source>
        <dbReference type="EMBL" id="GFP19636.1"/>
    </source>
</evidence>
<sequence length="284" mass="30873">MNEIVEKKVLAPGTLLFRVSAPEIARRAEAGQFVVVRVSETGERIPLTIADFDREQETITMVFMQAGKTTRMLGALDVGDRILDVVGPLGRPSDVEYCGRAICVGGGYGVAPVFPIARALKQAANQVIGIIGARTAELIIFEKEMASVCDRLLISTDDGSRGHHGLVTDVLKTILEDGQKTDLVVAIGPAIMMKFVSLMTKSYGVKTLVSLNALMVDATGMCGVCRVSVGGKTFFSCVDGPEFDGHQVDYDELIARQSFYLEEERIALERYEEECRGDKRCLGT</sequence>
<feature type="domain" description="FAD-binding FR-type" evidence="2">
    <location>
        <begin position="1"/>
        <end position="95"/>
    </location>
</feature>
<dbReference type="EMBL" id="BLRZ01000110">
    <property type="protein sequence ID" value="GFP30844.1"/>
    <property type="molecule type" value="Genomic_DNA"/>
</dbReference>
<dbReference type="PROSITE" id="PS51384">
    <property type="entry name" value="FAD_FR"/>
    <property type="match status" value="1"/>
</dbReference>
<name>A0A6V8NT53_9ACTN</name>
<dbReference type="GO" id="GO:0051537">
    <property type="term" value="F:2 iron, 2 sulfur cluster binding"/>
    <property type="evidence" value="ECO:0007669"/>
    <property type="project" value="UniProtKB-KW"/>
</dbReference>
<comment type="caution">
    <text evidence="4">The sequence shown here is derived from an EMBL/GenBank/DDBJ whole genome shotgun (WGS) entry which is preliminary data.</text>
</comment>
<accession>A0A6V8NT53</accession>
<dbReference type="EMBL" id="BLRU01000111">
    <property type="protein sequence ID" value="GFP19636.1"/>
    <property type="molecule type" value="Genomic_DNA"/>
</dbReference>
<dbReference type="Proteomes" id="UP000585609">
    <property type="component" value="Unassembled WGS sequence"/>
</dbReference>
<dbReference type="GO" id="GO:0050660">
    <property type="term" value="F:flavin adenine dinucleotide binding"/>
    <property type="evidence" value="ECO:0007669"/>
    <property type="project" value="InterPro"/>
</dbReference>
<dbReference type="PIRSF" id="PIRSF006816">
    <property type="entry name" value="Cyc3_hyd_g"/>
    <property type="match status" value="1"/>
</dbReference>
<keyword evidence="10" id="KW-1185">Reference proteome</keyword>
<evidence type="ECO:0000259" key="2">
    <source>
        <dbReference type="PROSITE" id="PS51384"/>
    </source>
</evidence>
<feature type="binding site" evidence="1">
    <location>
        <position position="222"/>
    </location>
    <ligand>
        <name>[2Fe-2S] cluster</name>
        <dbReference type="ChEBI" id="CHEBI:190135"/>
    </ligand>
</feature>
<protein>
    <submittedName>
        <fullName evidence="4">Ferredoxin/flavodoxin---NADP+ reductase</fullName>
    </submittedName>
</protein>
<keyword evidence="1" id="KW-0408">Iron</keyword>
<feature type="binding site" evidence="1">
    <location>
        <position position="225"/>
    </location>
    <ligand>
        <name>[2Fe-2S] cluster</name>
        <dbReference type="ChEBI" id="CHEBI:190135"/>
    </ligand>
</feature>
<keyword evidence="1" id="KW-0479">Metal-binding</keyword>
<feature type="binding site" evidence="1">
    <location>
        <position position="237"/>
    </location>
    <ligand>
        <name>[2Fe-2S] cluster</name>
        <dbReference type="ChEBI" id="CHEBI:190135"/>
    </ligand>
</feature>
<dbReference type="InterPro" id="IPR017938">
    <property type="entry name" value="Riboflavin_synthase-like_b-brl"/>
</dbReference>
<dbReference type="Gene3D" id="3.40.50.80">
    <property type="entry name" value="Nucleotide-binding domain of ferredoxin-NADP reductase (FNR) module"/>
    <property type="match status" value="1"/>
</dbReference>
<evidence type="ECO:0000313" key="10">
    <source>
        <dbReference type="Proteomes" id="UP000588083"/>
    </source>
</evidence>
<evidence type="ECO:0000313" key="8">
    <source>
        <dbReference type="Proteomes" id="UP000574717"/>
    </source>
</evidence>
<dbReference type="Gene3D" id="2.40.30.10">
    <property type="entry name" value="Translation factors"/>
    <property type="match status" value="1"/>
</dbReference>
<dbReference type="PANTHER" id="PTHR43513:SF3">
    <property type="entry name" value="DIHYDROOROTATE DEHYDROGENASE B (NAD(+)), ELECTRON TRANSFER SUBUNIT-RELATED"/>
    <property type="match status" value="1"/>
</dbReference>
<dbReference type="SUPFAM" id="SSF52343">
    <property type="entry name" value="Ferredoxin reductase-like, C-terminal NADP-linked domain"/>
    <property type="match status" value="1"/>
</dbReference>
<keyword evidence="1" id="KW-0411">Iron-sulfur</keyword>
<gene>
    <name evidence="3" type="ORF">HKBW3S03_01141</name>
    <name evidence="4" type="ORF">HKBW3S09_00744</name>
    <name evidence="5" type="ORF">HKBW3S34_01763</name>
    <name evidence="6" type="ORF">HKBW3S44_00539</name>
</gene>
<dbReference type="InterPro" id="IPR050353">
    <property type="entry name" value="PyrK_electron_transfer"/>
</dbReference>
<dbReference type="InterPro" id="IPR019480">
    <property type="entry name" value="Dihydroorotate_DH_Fe-S-bd"/>
</dbReference>
<evidence type="ECO:0000313" key="6">
    <source>
        <dbReference type="EMBL" id="GFP36858.1"/>
    </source>
</evidence>
<dbReference type="Proteomes" id="UP000588083">
    <property type="component" value="Unassembled WGS sequence"/>
</dbReference>
<dbReference type="EMBL" id="BLSC01000027">
    <property type="protein sequence ID" value="GFP36858.1"/>
    <property type="molecule type" value="Genomic_DNA"/>
</dbReference>
<dbReference type="RefSeq" id="WP_176231155.1">
    <property type="nucleotide sequence ID" value="NZ_BLRU01000111.1"/>
</dbReference>
<dbReference type="NCBIfam" id="NF004862">
    <property type="entry name" value="PRK06222.1"/>
    <property type="match status" value="1"/>
</dbReference>
<dbReference type="Proteomes" id="UP000574717">
    <property type="component" value="Unassembled WGS sequence"/>
</dbReference>
<dbReference type="Pfam" id="PF10418">
    <property type="entry name" value="DHODB_Fe-S_bind"/>
    <property type="match status" value="1"/>
</dbReference>
<dbReference type="InterPro" id="IPR017927">
    <property type="entry name" value="FAD-bd_FR_type"/>
</dbReference>
<dbReference type="InterPro" id="IPR012165">
    <property type="entry name" value="Cyt_c3_hydrogenase_gsu"/>
</dbReference>
<dbReference type="GO" id="GO:0016491">
    <property type="term" value="F:oxidoreductase activity"/>
    <property type="evidence" value="ECO:0007669"/>
    <property type="project" value="InterPro"/>
</dbReference>
<organism evidence="4 9">
    <name type="scientific">Candidatus Hakubella thermalkaliphila</name>
    <dbReference type="NCBI Taxonomy" id="2754717"/>
    <lineage>
        <taxon>Bacteria</taxon>
        <taxon>Bacillati</taxon>
        <taxon>Actinomycetota</taxon>
        <taxon>Actinomycetota incertae sedis</taxon>
        <taxon>Candidatus Hakubellales</taxon>
        <taxon>Candidatus Hakubellaceae</taxon>
        <taxon>Candidatus Hakubella</taxon>
    </lineage>
</organism>
<keyword evidence="1" id="KW-0001">2Fe-2S</keyword>
<evidence type="ECO:0000313" key="7">
    <source>
        <dbReference type="Proteomes" id="UP000561271"/>
    </source>
</evidence>
<dbReference type="EMBL" id="BLRW01000078">
    <property type="protein sequence ID" value="GFP23277.1"/>
    <property type="molecule type" value="Genomic_DNA"/>
</dbReference>
<reference evidence="7 8" key="1">
    <citation type="journal article" date="2020" name="Front. Microbiol.">
        <title>Single-cell genomics of novel Actinobacteria with the Wood-Ljungdahl pathway discovered in a serpentinizing system.</title>
        <authorList>
            <person name="Merino N."/>
            <person name="Kawai M."/>
            <person name="Boyd E.S."/>
            <person name="Colman D.R."/>
            <person name="McGlynn S.E."/>
            <person name="Nealson K.H."/>
            <person name="Kurokawa K."/>
            <person name="Hongoh Y."/>
        </authorList>
    </citation>
    <scope>NUCLEOTIDE SEQUENCE [LARGE SCALE GENOMIC DNA]</scope>
    <source>
        <strain evidence="3 8">S03</strain>
        <strain evidence="4 9">S09_30</strain>
        <strain evidence="5 10">S34</strain>
        <strain evidence="6 7">S44</strain>
    </source>
</reference>
<dbReference type="InterPro" id="IPR001433">
    <property type="entry name" value="OxRdtase_FAD/NAD-bd"/>
</dbReference>
<dbReference type="Proteomes" id="UP000561271">
    <property type="component" value="Unassembled WGS sequence"/>
</dbReference>
<dbReference type="CDD" id="cd06219">
    <property type="entry name" value="DHOD_e_trans_like1"/>
    <property type="match status" value="1"/>
</dbReference>
<dbReference type="GO" id="GO:0006221">
    <property type="term" value="P:pyrimidine nucleotide biosynthetic process"/>
    <property type="evidence" value="ECO:0007669"/>
    <property type="project" value="InterPro"/>
</dbReference>
<proteinExistence type="predicted"/>